<evidence type="ECO:0000313" key="2">
    <source>
        <dbReference type="Proteomes" id="UP000826709"/>
    </source>
</evidence>
<keyword evidence="2" id="KW-1185">Reference proteome</keyword>
<dbReference type="AlphaFoldDB" id="A0A8G1EHA2"/>
<protein>
    <submittedName>
        <fullName evidence="1">Uncharacterized protein</fullName>
    </submittedName>
</protein>
<evidence type="ECO:0000313" key="1">
    <source>
        <dbReference type="EMBL" id="QYZ79996.1"/>
    </source>
</evidence>
<dbReference type="RefSeq" id="WP_220681303.1">
    <property type="nucleotide sequence ID" value="NZ_CP037968.1"/>
</dbReference>
<reference evidence="1" key="2">
    <citation type="submission" date="2019-03" db="EMBL/GenBank/DDBJ databases">
        <authorList>
            <person name="Chen S.-C."/>
            <person name="Wu S.-Y."/>
            <person name="Lai M.-C."/>
        </authorList>
    </citation>
    <scope>NUCLEOTIDE SEQUENCE</scope>
    <source>
        <strain evidence="1">ML15</strain>
    </source>
</reference>
<dbReference type="Proteomes" id="UP000826709">
    <property type="component" value="Chromosome"/>
</dbReference>
<dbReference type="KEGG" id="mfk:E2N92_11460"/>
<accession>A0A8G1EHA2</accession>
<proteinExistence type="predicted"/>
<dbReference type="OrthoDB" id="379891at2157"/>
<name>A0A8G1EHA2_9EURY</name>
<organism evidence="1 2">
    <name type="scientific">Methanofollis formosanus</name>
    <dbReference type="NCBI Taxonomy" id="299308"/>
    <lineage>
        <taxon>Archaea</taxon>
        <taxon>Methanobacteriati</taxon>
        <taxon>Methanobacteriota</taxon>
        <taxon>Stenosarchaea group</taxon>
        <taxon>Methanomicrobia</taxon>
        <taxon>Methanomicrobiales</taxon>
        <taxon>Methanomicrobiaceae</taxon>
        <taxon>Methanofollis</taxon>
    </lineage>
</organism>
<sequence>MVQSIESRFETFSSNWLERCREYKTIAISEDLAAHIQKDLETDLYLFKIQAGITGEETGDLEKDIKQLQRYLSIALAKGRANHARETSRKRRFSRVPLREIIADHISSRRQAEGPREERR</sequence>
<reference evidence="1" key="1">
    <citation type="journal article" date="2005" name="Int. J. Syst. Evol. Microbiol.">
        <title>Methanofollis formosanus sp. nov., isolated from a fish pond.</title>
        <authorList>
            <person name="Wu S.Y."/>
            <person name="Chen S.C."/>
            <person name="Lai M.C."/>
        </authorList>
    </citation>
    <scope>NUCLEOTIDE SEQUENCE</scope>
    <source>
        <strain evidence="1">ML15</strain>
    </source>
</reference>
<gene>
    <name evidence="1" type="ORF">E2N92_11460</name>
</gene>
<dbReference type="EMBL" id="CP037968">
    <property type="protein sequence ID" value="QYZ79996.1"/>
    <property type="molecule type" value="Genomic_DNA"/>
</dbReference>